<dbReference type="PROSITE" id="PS01066">
    <property type="entry name" value="UPP_SYNTHASE"/>
    <property type="match status" value="1"/>
</dbReference>
<dbReference type="InterPro" id="IPR018520">
    <property type="entry name" value="UPP_synth-like_CS"/>
</dbReference>
<feature type="binding site" evidence="2">
    <location>
        <position position="41"/>
    </location>
    <ligand>
        <name>substrate</name>
    </ligand>
</feature>
<dbReference type="NCBIfam" id="NF011405">
    <property type="entry name" value="PRK14830.1"/>
    <property type="match status" value="1"/>
</dbReference>
<name>A0ABM7PPX6_9BACT</name>
<feature type="binding site" evidence="2">
    <location>
        <position position="37"/>
    </location>
    <ligand>
        <name>substrate</name>
    </ligand>
</feature>
<feature type="active site" description="Proton acceptor" evidence="2">
    <location>
        <position position="72"/>
    </location>
</feature>
<dbReference type="EMBL" id="AP024488">
    <property type="protein sequence ID" value="BCS99249.1"/>
    <property type="molecule type" value="Genomic_DNA"/>
</dbReference>
<evidence type="ECO:0000256" key="1">
    <source>
        <dbReference type="ARBA" id="ARBA00022679"/>
    </source>
</evidence>
<feature type="binding site" evidence="2">
    <location>
        <position position="211"/>
    </location>
    <ligand>
        <name>Mg(2+)</name>
        <dbReference type="ChEBI" id="CHEBI:18420"/>
    </ligand>
</feature>
<feature type="binding site" evidence="2">
    <location>
        <position position="24"/>
    </location>
    <ligand>
        <name>Mg(2+)</name>
        <dbReference type="ChEBI" id="CHEBI:18420"/>
    </ligand>
</feature>
<proteinExistence type="inferred from homology"/>
<feature type="binding site" evidence="2">
    <location>
        <position position="29"/>
    </location>
    <ligand>
        <name>substrate</name>
    </ligand>
</feature>
<feature type="active site" evidence="2">
    <location>
        <position position="24"/>
    </location>
</feature>
<evidence type="ECO:0000313" key="4">
    <source>
        <dbReference type="Proteomes" id="UP001320148"/>
    </source>
</evidence>
<feature type="binding site" evidence="2">
    <location>
        <position position="73"/>
    </location>
    <ligand>
        <name>substrate</name>
    </ligand>
</feature>
<comment type="function">
    <text evidence="2">Catalyzes the condensation of isopentenyl diphosphate (IPP) with allylic pyrophosphates generating different type of terpenoids.</text>
</comment>
<dbReference type="InterPro" id="IPR036424">
    <property type="entry name" value="UPP_synth-like_sf"/>
</dbReference>
<keyword evidence="4" id="KW-1185">Reference proteome</keyword>
<keyword evidence="2" id="KW-0479">Metal-binding</keyword>
<protein>
    <recommendedName>
        <fullName evidence="2">Isoprenyl transferase</fullName>
        <ecNumber evidence="2">2.5.1.-</ecNumber>
    </recommendedName>
</protein>
<sequence length="247" mass="28389">MMERDLPEGLSADRLPEHVAFIMDGNGRWAKKRVMNRVKGHEKGAGAVRQVVETCTKFGIPYLTLYAFSTENWQRPKKEVDALMGLLTRFLRNERKKLVKNGVRLTAIGEIDRLPEEVRHELDLTMEETRSNARLTLCLALSYGSRSEMVAMVQKIAEGVKEGRIDAASVDEEMVSQHLFTREIPDPDLVIRTSGEMRLSNFLLWQSAYSEIFFTDTLWPDFTESEFASILKDYQGRERRFGKVLQP</sequence>
<comment type="subunit">
    <text evidence="2">Homodimer.</text>
</comment>
<dbReference type="InterPro" id="IPR001441">
    <property type="entry name" value="UPP_synth-like"/>
</dbReference>
<feature type="binding site" evidence="2">
    <location>
        <begin position="198"/>
        <end position="200"/>
    </location>
    <ligand>
        <name>substrate</name>
    </ligand>
</feature>
<dbReference type="GO" id="GO:0016740">
    <property type="term" value="F:transferase activity"/>
    <property type="evidence" value="ECO:0007669"/>
    <property type="project" value="UniProtKB-KW"/>
</dbReference>
<dbReference type="NCBIfam" id="TIGR00055">
    <property type="entry name" value="uppS"/>
    <property type="match status" value="1"/>
</dbReference>
<feature type="binding site" evidence="2">
    <location>
        <begin position="25"/>
        <end position="28"/>
    </location>
    <ligand>
        <name>substrate</name>
    </ligand>
</feature>
<comment type="cofactor">
    <cofactor evidence="2">
        <name>Mg(2+)</name>
        <dbReference type="ChEBI" id="CHEBI:18420"/>
    </cofactor>
    <text evidence="2">Binds 2 magnesium ions per subunit.</text>
</comment>
<dbReference type="Proteomes" id="UP001320148">
    <property type="component" value="Chromosome"/>
</dbReference>
<feature type="binding site" evidence="2">
    <location>
        <position position="75"/>
    </location>
    <ligand>
        <name>substrate</name>
    </ligand>
</feature>
<organism evidence="3 4">
    <name type="scientific">Desulfoluna limicola</name>
    <dbReference type="NCBI Taxonomy" id="2810562"/>
    <lineage>
        <taxon>Bacteria</taxon>
        <taxon>Pseudomonadati</taxon>
        <taxon>Thermodesulfobacteriota</taxon>
        <taxon>Desulfobacteria</taxon>
        <taxon>Desulfobacterales</taxon>
        <taxon>Desulfolunaceae</taxon>
        <taxon>Desulfoluna</taxon>
    </lineage>
</organism>
<dbReference type="Pfam" id="PF01255">
    <property type="entry name" value="Prenyltransf"/>
    <property type="match status" value="1"/>
</dbReference>
<accession>A0ABM7PPX6</accession>
<evidence type="ECO:0000256" key="2">
    <source>
        <dbReference type="HAMAP-Rule" id="MF_01139"/>
    </source>
</evidence>
<evidence type="ECO:0000313" key="3">
    <source>
        <dbReference type="EMBL" id="BCS99249.1"/>
    </source>
</evidence>
<reference evidence="3 4" key="1">
    <citation type="submission" date="2021-02" db="EMBL/GenBank/DDBJ databases">
        <title>Complete genome of Desulfoluna sp. strain ASN36.</title>
        <authorList>
            <person name="Takahashi A."/>
            <person name="Kojima H."/>
            <person name="Fukui M."/>
        </authorList>
    </citation>
    <scope>NUCLEOTIDE SEQUENCE [LARGE SCALE GENOMIC DNA]</scope>
    <source>
        <strain evidence="3 4">ASN36</strain>
    </source>
</reference>
<dbReference type="SUPFAM" id="SSF64005">
    <property type="entry name" value="Undecaprenyl diphosphate synthase"/>
    <property type="match status" value="1"/>
</dbReference>
<dbReference type="Gene3D" id="3.40.1180.10">
    <property type="entry name" value="Decaprenyl diphosphate synthase-like"/>
    <property type="match status" value="1"/>
</dbReference>
<feature type="binding site" evidence="2">
    <location>
        <begin position="69"/>
        <end position="71"/>
    </location>
    <ligand>
        <name>substrate</name>
    </ligand>
</feature>
<gene>
    <name evidence="3" type="primary">uppS</name>
    <name evidence="3" type="ORF">DSLASN_48810</name>
</gene>
<dbReference type="HAMAP" id="MF_01139">
    <property type="entry name" value="ISPT"/>
    <property type="match status" value="1"/>
</dbReference>
<dbReference type="EC" id="2.5.1.-" evidence="2"/>
<dbReference type="CDD" id="cd00475">
    <property type="entry name" value="Cis_IPPS"/>
    <property type="match status" value="1"/>
</dbReference>
<dbReference type="PANTHER" id="PTHR10291">
    <property type="entry name" value="DEHYDRODOLICHYL DIPHOSPHATE SYNTHASE FAMILY MEMBER"/>
    <property type="match status" value="1"/>
</dbReference>
<keyword evidence="1 2" id="KW-0808">Transferase</keyword>
<dbReference type="PANTHER" id="PTHR10291:SF0">
    <property type="entry name" value="DEHYDRODOLICHYL DIPHOSPHATE SYNTHASE 2"/>
    <property type="match status" value="1"/>
</dbReference>
<comment type="similarity">
    <text evidence="2">Belongs to the UPP synthase family.</text>
</comment>
<keyword evidence="2" id="KW-0460">Magnesium</keyword>
<feature type="binding site" evidence="2">
    <location>
        <position position="192"/>
    </location>
    <ligand>
        <name>substrate</name>
    </ligand>
</feature>